<evidence type="ECO:0000313" key="7">
    <source>
        <dbReference type="EMBL" id="MCT2400047.1"/>
    </source>
</evidence>
<comment type="caution">
    <text evidence="7">The sequence shown here is derived from an EMBL/GenBank/DDBJ whole genome shotgun (WGS) entry which is preliminary data.</text>
</comment>
<feature type="transmembrane region" description="Helical" evidence="5">
    <location>
        <begin position="14"/>
        <end position="33"/>
    </location>
</feature>
<dbReference type="EC" id="2.7.13.3" evidence="2"/>
<dbReference type="InterPro" id="IPR003594">
    <property type="entry name" value="HATPase_dom"/>
</dbReference>
<dbReference type="Proteomes" id="UP001165583">
    <property type="component" value="Unassembled WGS sequence"/>
</dbReference>
<dbReference type="Gene3D" id="3.30.565.10">
    <property type="entry name" value="Histidine kinase-like ATPase, C-terminal domain"/>
    <property type="match status" value="1"/>
</dbReference>
<feature type="transmembrane region" description="Helical" evidence="5">
    <location>
        <begin position="267"/>
        <end position="287"/>
    </location>
</feature>
<feature type="transmembrane region" description="Helical" evidence="5">
    <location>
        <begin position="103"/>
        <end position="124"/>
    </location>
</feature>
<dbReference type="NCBIfam" id="TIGR02916">
    <property type="entry name" value="PEP_his_kin"/>
    <property type="match status" value="1"/>
</dbReference>
<evidence type="ECO:0000313" key="8">
    <source>
        <dbReference type="Proteomes" id="UP001165583"/>
    </source>
</evidence>
<evidence type="ECO:0000256" key="1">
    <source>
        <dbReference type="ARBA" id="ARBA00000085"/>
    </source>
</evidence>
<dbReference type="PANTHER" id="PTHR43047:SF72">
    <property type="entry name" value="OSMOSENSING HISTIDINE PROTEIN KINASE SLN1"/>
    <property type="match status" value="1"/>
</dbReference>
<feature type="transmembrane region" description="Helical" evidence="5">
    <location>
        <begin position="175"/>
        <end position="196"/>
    </location>
</feature>
<dbReference type="InterPro" id="IPR004358">
    <property type="entry name" value="Sig_transdc_His_kin-like_C"/>
</dbReference>
<dbReference type="SMART" id="SM00387">
    <property type="entry name" value="HATPase_c"/>
    <property type="match status" value="1"/>
</dbReference>
<feature type="transmembrane region" description="Helical" evidence="5">
    <location>
        <begin position="45"/>
        <end position="64"/>
    </location>
</feature>
<comment type="catalytic activity">
    <reaction evidence="1">
        <text>ATP + protein L-histidine = ADP + protein N-phospho-L-histidine.</text>
        <dbReference type="EC" id="2.7.13.3"/>
    </reaction>
</comment>
<accession>A0ABT2I672</accession>
<dbReference type="InterPro" id="IPR029016">
    <property type="entry name" value="GAF-like_dom_sf"/>
</dbReference>
<reference evidence="7" key="1">
    <citation type="submission" date="2022-09" db="EMBL/GenBank/DDBJ databases">
        <title>Novosphingobium sp. Nov., a polycyclic aromatic hydrocarbon-degrading bacterium isolated form mangrove sediments in HongKong.</title>
        <authorList>
            <person name="Hu Z."/>
        </authorList>
    </citation>
    <scope>NUCLEOTIDE SEQUENCE</scope>
    <source>
        <strain evidence="7">HK4-1</strain>
    </source>
</reference>
<evidence type="ECO:0000256" key="4">
    <source>
        <dbReference type="ARBA" id="ARBA00022777"/>
    </source>
</evidence>
<evidence type="ECO:0000256" key="5">
    <source>
        <dbReference type="SAM" id="Phobius"/>
    </source>
</evidence>
<name>A0ABT2I672_9SPHN</name>
<dbReference type="PRINTS" id="PR00344">
    <property type="entry name" value="BCTRLSENSOR"/>
</dbReference>
<organism evidence="7 8">
    <name type="scientific">Novosphingobium mangrovi</name>
    <name type="common">ex Huang et al. 2023</name>
    <dbReference type="NCBI Taxonomy" id="2976432"/>
    <lineage>
        <taxon>Bacteria</taxon>
        <taxon>Pseudomonadati</taxon>
        <taxon>Pseudomonadota</taxon>
        <taxon>Alphaproteobacteria</taxon>
        <taxon>Sphingomonadales</taxon>
        <taxon>Sphingomonadaceae</taxon>
        <taxon>Novosphingobium</taxon>
    </lineage>
</organism>
<feature type="transmembrane region" description="Helical" evidence="5">
    <location>
        <begin position="144"/>
        <end position="163"/>
    </location>
</feature>
<evidence type="ECO:0000259" key="6">
    <source>
        <dbReference type="PROSITE" id="PS50109"/>
    </source>
</evidence>
<keyword evidence="3 7" id="KW-0808">Transferase</keyword>
<dbReference type="SUPFAM" id="SSF55874">
    <property type="entry name" value="ATPase domain of HSP90 chaperone/DNA topoisomerase II/histidine kinase"/>
    <property type="match status" value="1"/>
</dbReference>
<dbReference type="Pfam" id="PF01590">
    <property type="entry name" value="GAF"/>
    <property type="match status" value="1"/>
</dbReference>
<feature type="transmembrane region" description="Helical" evidence="5">
    <location>
        <begin position="202"/>
        <end position="223"/>
    </location>
</feature>
<keyword evidence="4 7" id="KW-0418">Kinase</keyword>
<dbReference type="SUPFAM" id="SSF55781">
    <property type="entry name" value="GAF domain-like"/>
    <property type="match status" value="1"/>
</dbReference>
<sequence length="709" mass="78447">MAYWHGSLWATLDIAFDLSAAIALVSLAIWLWPNRSRFGTAGTPILVALLITAGWSLAVGSASASGTGMFLPSVAESARNLAWLVVIYRLFASDGRHASVAPIHPVVFALAFVELLHLGVDYALSRVVLDDNVMRVAFEFNVMFRLLVTVGGLVLVHNLYAGAPRDVRSALRWPATGLAMLWAFDLNLYTIAYLAARWPVEIAAFRGLAILVLTGCFTLAAATNRDELRLRPSRAVTFQTFSLLVIGIYLVAMVAVAQWLSYAGGNFARMIELIFVTFASAAALVVLPSRRMRGWLKVTLAKHFFQHRYDYREEWLRFTRTIGSGGQKALPLGERVVQSIADVFESPSGLLLTPDEQGALTLAARWNWPQVKVPAVAVPMRALGFFERTGFIADLDEARAGRTAHGGEIEIPEWLLQDAQAWAVIPLVHYERLVGMVVLARPQLVRKFDWEDFDLLRVIGQQVASYLAEHASQEALAESSRFEDFHRRIAFVMHDIKNLASQFSLLARNAELHADKPEFRADMLVTLRSSSEKLNALLTRLSRYGNGAVDKLEQVHAMEVTNAVMERFRDNPQVVLAETRDVVVTGNRHSLEQVLVHLVQNAIDASKPDSPVFLSLAIEGLNARFEVVDSGCGMSADFVRNRLFKPFVSTKSGGFGIGAFEARELVRAMRGRLDVESREGLGSRFIVLVPLAAATDIFQNMTSQDQKVA</sequence>
<evidence type="ECO:0000256" key="3">
    <source>
        <dbReference type="ARBA" id="ARBA00022679"/>
    </source>
</evidence>
<keyword evidence="8" id="KW-1185">Reference proteome</keyword>
<dbReference type="InterPro" id="IPR014265">
    <property type="entry name" value="XrtA/PrsK"/>
</dbReference>
<dbReference type="PROSITE" id="PS50109">
    <property type="entry name" value="HIS_KIN"/>
    <property type="match status" value="1"/>
</dbReference>
<dbReference type="InterPro" id="IPR036890">
    <property type="entry name" value="HATPase_C_sf"/>
</dbReference>
<proteinExistence type="predicted"/>
<protein>
    <recommendedName>
        <fullName evidence="2">histidine kinase</fullName>
        <ecNumber evidence="2">2.7.13.3</ecNumber>
    </recommendedName>
</protein>
<dbReference type="InterPro" id="IPR005467">
    <property type="entry name" value="His_kinase_dom"/>
</dbReference>
<feature type="domain" description="Histidine kinase" evidence="6">
    <location>
        <begin position="491"/>
        <end position="693"/>
    </location>
</feature>
<dbReference type="Gene3D" id="3.30.450.40">
    <property type="match status" value="1"/>
</dbReference>
<keyword evidence="5" id="KW-0472">Membrane</keyword>
<dbReference type="InterPro" id="IPR003018">
    <property type="entry name" value="GAF"/>
</dbReference>
<dbReference type="EMBL" id="JANZXA010000006">
    <property type="protein sequence ID" value="MCT2400047.1"/>
    <property type="molecule type" value="Genomic_DNA"/>
</dbReference>
<evidence type="ECO:0000256" key="2">
    <source>
        <dbReference type="ARBA" id="ARBA00012438"/>
    </source>
</evidence>
<keyword evidence="5" id="KW-1133">Transmembrane helix</keyword>
<dbReference type="GO" id="GO:0004673">
    <property type="term" value="F:protein histidine kinase activity"/>
    <property type="evidence" value="ECO:0007669"/>
    <property type="project" value="UniProtKB-EC"/>
</dbReference>
<dbReference type="Pfam" id="PF02518">
    <property type="entry name" value="HATPase_c"/>
    <property type="match status" value="1"/>
</dbReference>
<dbReference type="RefSeq" id="WP_260046145.1">
    <property type="nucleotide sequence ID" value="NZ_JANZXA010000006.1"/>
</dbReference>
<dbReference type="PANTHER" id="PTHR43047">
    <property type="entry name" value="TWO-COMPONENT HISTIDINE PROTEIN KINASE"/>
    <property type="match status" value="1"/>
</dbReference>
<feature type="transmembrane region" description="Helical" evidence="5">
    <location>
        <begin position="235"/>
        <end position="261"/>
    </location>
</feature>
<gene>
    <name evidence="7" type="primary">prsK</name>
    <name evidence="7" type="ORF">NZK81_10830</name>
</gene>
<keyword evidence="5" id="KW-0812">Transmembrane</keyword>